<dbReference type="Pfam" id="PF02368">
    <property type="entry name" value="Big_2"/>
    <property type="match status" value="1"/>
</dbReference>
<dbReference type="PANTHER" id="PTHR23019:SF1">
    <property type="entry name" value="NUCLEAR PORE MEMBRANE GLYCOPROTEIN 210-LIKE"/>
    <property type="match status" value="1"/>
</dbReference>
<dbReference type="SMART" id="SM00635">
    <property type="entry name" value="BID_2"/>
    <property type="match status" value="1"/>
</dbReference>
<keyword evidence="1" id="KW-0812">Transmembrane</keyword>
<dbReference type="InterPro" id="IPR058779">
    <property type="entry name" value="Ig_NUP210_13th"/>
</dbReference>
<name>A0A8C2XX70_CAPHI</name>
<protein>
    <recommendedName>
        <fullName evidence="2">BIG2 domain-containing protein</fullName>
    </recommendedName>
</protein>
<keyword evidence="1" id="KW-1133">Transmembrane helix</keyword>
<dbReference type="Pfam" id="PF22959">
    <property type="entry name" value="Ig_NUP210_15th"/>
    <property type="match status" value="1"/>
</dbReference>
<reference evidence="3" key="1">
    <citation type="submission" date="2019-03" db="EMBL/GenBank/DDBJ databases">
        <title>Genome sequencing and reference-guided assembly of Black Bengal Goat (Capra hircus).</title>
        <authorList>
            <person name="Siddiki A.Z."/>
            <person name="Baten A."/>
            <person name="Billah M."/>
            <person name="Alam M.A.U."/>
            <person name="Shawrob K.S.M."/>
            <person name="Saha S."/>
            <person name="Chowdhury M."/>
            <person name="Rahman A.H."/>
            <person name="Stear M."/>
            <person name="Miah G."/>
            <person name="Das G.B."/>
            <person name="Hossain M.M."/>
            <person name="Kumkum M."/>
            <person name="Islam M.S."/>
            <person name="Mollah A.M."/>
            <person name="Ahsan A."/>
            <person name="Tusar F."/>
            <person name="Khan M.K.I."/>
        </authorList>
    </citation>
    <scope>NUCLEOTIDE SEQUENCE [LARGE SCALE GENOMIC DNA]</scope>
</reference>
<evidence type="ECO:0000256" key="1">
    <source>
        <dbReference type="SAM" id="Phobius"/>
    </source>
</evidence>
<dbReference type="InterPro" id="IPR008964">
    <property type="entry name" value="Invasin/intimin_cell_adhesion"/>
</dbReference>
<dbReference type="InterPro" id="IPR003343">
    <property type="entry name" value="Big_2"/>
</dbReference>
<feature type="transmembrane region" description="Helical" evidence="1">
    <location>
        <begin position="545"/>
        <end position="564"/>
    </location>
</feature>
<dbReference type="AlphaFoldDB" id="A0A8C2XX70"/>
<dbReference type="InterPro" id="IPR045197">
    <property type="entry name" value="NUP210-like"/>
</dbReference>
<dbReference type="GO" id="GO:0005643">
    <property type="term" value="C:nuclear pore"/>
    <property type="evidence" value="ECO:0007669"/>
    <property type="project" value="TreeGrafter"/>
</dbReference>
<feature type="domain" description="BIG2" evidence="2">
    <location>
        <begin position="14"/>
        <end position="89"/>
    </location>
</feature>
<dbReference type="Pfam" id="PF25354">
    <property type="entry name" value="Ig_NUP210_16th"/>
    <property type="match status" value="1"/>
</dbReference>
<dbReference type="PANTHER" id="PTHR23019">
    <property type="entry name" value="NUCLEAR PORE MEMBRANE GLYCOPROTEIN GP210-RELATED"/>
    <property type="match status" value="1"/>
</dbReference>
<dbReference type="InterPro" id="IPR057586">
    <property type="entry name" value="Ig_NUP210_16th"/>
</dbReference>
<keyword evidence="1" id="KW-0472">Membrane</keyword>
<sequence>MGRKFTSTPRQIEVFPPFRLVPEKMTLIPTNMMQVMSEGGPQPQSIIHFSISNQTVAVVNRRGQVTGKVVGRAVVHGTIQTVNEDTGKVIVFSQDEVQIEVVQLRAVRILAAATRLITATEMPVYVMGVTSTQTPFSFSSANPGLTFHWSMSKRDVLDLVPRHSEVFLQLPVENNFAMVVHTKAAGRTNIKVTVHCMNSSSGQFEGNSLELSDEVQILVFEKLQLFYPECQPEQILMPMNSQLKLHTNREGAAFVSSRVLKCFPNSSVIEEDGEGLLKAGSIAGTAVLEVTSTEPFGVNQTTITGVQVSSGRFLPFMSTFRDDLLLIGPGNRNYTYMAQAVNRGVTVVGLWDRRHPGMADYIPVSVEHAIEPDTKLTFVGDSTAFSCLFLGEPGMWMISADNILQTDVVTGVGVARSPGTATIFHDIPGLVKTYREVVVNASSRLTLSYDLKTYLTNTPNSTVFKLFITAGRNGINLKGSCTPSQALAITTLLPETLMLCHVQFSNTLLDIPASKVFHVHSDFSMEKDQCDGSGVLQKFAGSYQILLFTLFAVLGSTAFLFLAYNAFLNKMQTVPVVYVPTLGSYTSTCSPLPLTSPQPPPAQNRLQHWLWITRHQIQLI</sequence>
<dbReference type="Pfam" id="PF26183">
    <property type="entry name" value="Ig_NUP210_14th"/>
    <property type="match status" value="1"/>
</dbReference>
<dbReference type="Ensembl" id="ENSCHIT00010041723.1">
    <property type="protein sequence ID" value="ENSCHIP00010029615.1"/>
    <property type="gene ID" value="ENSCHIG00010021682.1"/>
</dbReference>
<evidence type="ECO:0000313" key="3">
    <source>
        <dbReference type="Ensembl" id="ENSCHIP00010029615.1"/>
    </source>
</evidence>
<dbReference type="SUPFAM" id="SSF49373">
    <property type="entry name" value="Invasin/intimin cell-adhesion fragments"/>
    <property type="match status" value="1"/>
</dbReference>
<evidence type="ECO:0000259" key="2">
    <source>
        <dbReference type="SMART" id="SM00635"/>
    </source>
</evidence>
<organism evidence="3">
    <name type="scientific">Capra hircus</name>
    <name type="common">Goat</name>
    <dbReference type="NCBI Taxonomy" id="9925"/>
    <lineage>
        <taxon>Eukaryota</taxon>
        <taxon>Metazoa</taxon>
        <taxon>Chordata</taxon>
        <taxon>Craniata</taxon>
        <taxon>Vertebrata</taxon>
        <taxon>Euteleostomi</taxon>
        <taxon>Mammalia</taxon>
        <taxon>Eutheria</taxon>
        <taxon>Laurasiatheria</taxon>
        <taxon>Artiodactyla</taxon>
        <taxon>Ruminantia</taxon>
        <taxon>Pecora</taxon>
        <taxon>Bovidae</taxon>
        <taxon>Caprinae</taxon>
        <taxon>Capra</taxon>
    </lineage>
</organism>
<proteinExistence type="predicted"/>
<dbReference type="InterPro" id="IPR055094">
    <property type="entry name" value="NUP210_Ig15"/>
</dbReference>
<accession>A0A8C2XX70</accession>
<reference evidence="3" key="2">
    <citation type="submission" date="2025-08" db="UniProtKB">
        <authorList>
            <consortium name="Ensembl"/>
        </authorList>
    </citation>
    <scope>IDENTIFICATION</scope>
</reference>
<dbReference type="Pfam" id="PF26181">
    <property type="entry name" value="Ig_NUP210_13th"/>
    <property type="match status" value="1"/>
</dbReference>